<proteinExistence type="predicted"/>
<dbReference type="RefSeq" id="WP_025065036.1">
    <property type="nucleotide sequence ID" value="NZ_CP013195.1"/>
</dbReference>
<keyword evidence="2" id="KW-1185">Reference proteome</keyword>
<dbReference type="EMBL" id="CP013195">
    <property type="protein sequence ID" value="ALO49573.1"/>
    <property type="molecule type" value="Genomic_DNA"/>
</dbReference>
<evidence type="ECO:0000313" key="1">
    <source>
        <dbReference type="EMBL" id="ALO49573.1"/>
    </source>
</evidence>
<accession>A0A0S2KMV4</accession>
<name>A0A0S2KMV4_9BACT</name>
<evidence type="ECO:0000313" key="2">
    <source>
        <dbReference type="Proteomes" id="UP000056252"/>
    </source>
</evidence>
<dbReference type="Proteomes" id="UP000056252">
    <property type="component" value="Chromosome"/>
</dbReference>
<dbReference type="AlphaFoldDB" id="A0A0S2KMV4"/>
<sequence>MKELRAQKRELITTLTKHVIAGTRYSYGTYMQESCSRPGIPESSLKEHEAYFVEPLCRVILQSHCFKAKGKITYDGITPMSTTLTDGYITFVLPAQTSGMPFNLYYHGEACKP</sequence>
<reference evidence="2" key="1">
    <citation type="submission" date="2015-11" db="EMBL/GenBank/DDBJ databases">
        <authorList>
            <person name="Holder M.E."/>
            <person name="Ajami N.J."/>
            <person name="Petrosino J.F."/>
        </authorList>
    </citation>
    <scope>NUCLEOTIDE SEQUENCE [LARGE SCALE GENOMIC DNA]</scope>
    <source>
        <strain evidence="2">F0113</strain>
    </source>
</reference>
<gene>
    <name evidence="1" type="ORF">AS203_11165</name>
</gene>
<protein>
    <submittedName>
        <fullName evidence="1">Uncharacterized protein</fullName>
    </submittedName>
</protein>
<dbReference type="KEGG" id="peo:AS203_11165"/>
<organism evidence="1 2">
    <name type="scientific">Hoylesella enoeca</name>
    <dbReference type="NCBI Taxonomy" id="76123"/>
    <lineage>
        <taxon>Bacteria</taxon>
        <taxon>Pseudomonadati</taxon>
        <taxon>Bacteroidota</taxon>
        <taxon>Bacteroidia</taxon>
        <taxon>Bacteroidales</taxon>
        <taxon>Prevotellaceae</taxon>
        <taxon>Hoylesella</taxon>
    </lineage>
</organism>